<protein>
    <submittedName>
        <fullName evidence="1">Uncharacterized protein</fullName>
    </submittedName>
</protein>
<accession>A0ABM5UYV5</accession>
<proteinExistence type="predicted"/>
<dbReference type="RefSeq" id="WP_016832156.1">
    <property type="nucleotide sequence ID" value="NZ_CP011409.1"/>
</dbReference>
<organism evidence="1 2">
    <name type="scientific">Herbaspirillum hiltneri N3</name>
    <dbReference type="NCBI Taxonomy" id="1262470"/>
    <lineage>
        <taxon>Bacteria</taxon>
        <taxon>Pseudomonadati</taxon>
        <taxon>Pseudomonadota</taxon>
        <taxon>Betaproteobacteria</taxon>
        <taxon>Burkholderiales</taxon>
        <taxon>Oxalobacteraceae</taxon>
        <taxon>Herbaspirillum</taxon>
    </lineage>
</organism>
<evidence type="ECO:0000313" key="1">
    <source>
        <dbReference type="EMBL" id="AKZ62415.1"/>
    </source>
</evidence>
<dbReference type="EMBL" id="CP011409">
    <property type="protein sequence ID" value="AKZ62415.1"/>
    <property type="molecule type" value="Genomic_DNA"/>
</dbReference>
<evidence type="ECO:0000313" key="2">
    <source>
        <dbReference type="Proteomes" id="UP000063429"/>
    </source>
</evidence>
<gene>
    <name evidence="1" type="ORF">F506_06755</name>
</gene>
<name>A0ABM5UYV5_9BURK</name>
<sequence>MVTDKMDSAFVEPNNAPAQPELLVSAVLHLMSHYTASNQETKSCVKLASVIERHLKALADLPNLAPVLRATCQQLSEQWGTVVERTMPQPEKFNLFARIVSGARSI</sequence>
<reference evidence="2" key="1">
    <citation type="journal article" date="2015" name="Genome Announc.">
        <title>Complete Genome Sequence of Herbaspirillum hiltneri N3 (DSM 17495), Isolated from Surface-Sterilized Wheat Roots.</title>
        <authorList>
            <person name="Guizelini D."/>
            <person name="Saizaki P.M."/>
            <person name="Coimbra N.A."/>
            <person name="Weiss V.A."/>
            <person name="Faoro H."/>
            <person name="Sfeir M.Z."/>
            <person name="Baura V.A."/>
            <person name="Monteiro R.A."/>
            <person name="Chubatsu L.S."/>
            <person name="Souza E.M."/>
            <person name="Cruz L.M."/>
            <person name="Pedrosa F.O."/>
            <person name="Raittz R.T."/>
            <person name="Marchaukoski J.N."/>
            <person name="Steffens M.B."/>
        </authorList>
    </citation>
    <scope>NUCLEOTIDE SEQUENCE [LARGE SCALE GENOMIC DNA]</scope>
    <source>
        <strain evidence="2">N3</strain>
    </source>
</reference>
<keyword evidence="2" id="KW-1185">Reference proteome</keyword>
<dbReference type="Proteomes" id="UP000063429">
    <property type="component" value="Chromosome"/>
</dbReference>